<feature type="non-terminal residue" evidence="7">
    <location>
        <position position="234"/>
    </location>
</feature>
<name>A0A9P4IAL2_9PEZI</name>
<keyword evidence="2 5" id="KW-0812">Transmembrane</keyword>
<feature type="transmembrane region" description="Helical" evidence="5">
    <location>
        <begin position="66"/>
        <end position="87"/>
    </location>
</feature>
<evidence type="ECO:0000256" key="3">
    <source>
        <dbReference type="ARBA" id="ARBA00022989"/>
    </source>
</evidence>
<evidence type="ECO:0000313" key="7">
    <source>
        <dbReference type="EMBL" id="KAF2095042.1"/>
    </source>
</evidence>
<comment type="caution">
    <text evidence="7">The sequence shown here is derived from an EMBL/GenBank/DDBJ whole genome shotgun (WGS) entry which is preliminary data.</text>
</comment>
<dbReference type="Proteomes" id="UP000799772">
    <property type="component" value="Unassembled WGS sequence"/>
</dbReference>
<feature type="transmembrane region" description="Helical" evidence="5">
    <location>
        <begin position="123"/>
        <end position="140"/>
    </location>
</feature>
<dbReference type="PANTHER" id="PTHR39469:SF1">
    <property type="entry name" value="DUF4203 DOMAIN-CONTAINING PROTEIN"/>
    <property type="match status" value="1"/>
</dbReference>
<feature type="transmembrane region" description="Helical" evidence="5">
    <location>
        <begin position="40"/>
        <end position="60"/>
    </location>
</feature>
<evidence type="ECO:0000256" key="1">
    <source>
        <dbReference type="ARBA" id="ARBA00004141"/>
    </source>
</evidence>
<accession>A0A9P4IAL2</accession>
<evidence type="ECO:0000259" key="6">
    <source>
        <dbReference type="Pfam" id="PF13886"/>
    </source>
</evidence>
<proteinExistence type="predicted"/>
<dbReference type="EMBL" id="ML978132">
    <property type="protein sequence ID" value="KAF2095042.1"/>
    <property type="molecule type" value="Genomic_DNA"/>
</dbReference>
<evidence type="ECO:0000256" key="2">
    <source>
        <dbReference type="ARBA" id="ARBA00022692"/>
    </source>
</evidence>
<dbReference type="InterPro" id="IPR025256">
    <property type="entry name" value="TM7S3/TM198-like_dom"/>
</dbReference>
<comment type="subcellular location">
    <subcellularLocation>
        <location evidence="1">Membrane</location>
        <topology evidence="1">Multi-pass membrane protein</topology>
    </subcellularLocation>
</comment>
<evidence type="ECO:0000256" key="5">
    <source>
        <dbReference type="SAM" id="Phobius"/>
    </source>
</evidence>
<feature type="transmembrane region" description="Helical" evidence="5">
    <location>
        <begin position="152"/>
        <end position="171"/>
    </location>
</feature>
<keyword evidence="3 5" id="KW-1133">Transmembrane helix</keyword>
<dbReference type="Pfam" id="PF13886">
    <property type="entry name" value="TM7S3_TM198"/>
    <property type="match status" value="1"/>
</dbReference>
<sequence>MVRYHLEKKKCTSRLLTFVLPGTTSDDGTSLPLTPKITPGIGVAGAFLMISGIVFCLVGIRNKWLYISMSAAFLSSLAVTVLIVYLMHPPVNDAVQGGFFVAAFFTGLIFGALSLIFTDMTEGLGCLLGGFCLSMWFLVLKPDGLIESQGGRAIFIGVMSVASFSLSFSHYTRNYGLIFSIAFSGSTVTILGIDCFSRAGLKEFWLWLWNLNSDAFPLNSNHYPQTRGIRVEIA</sequence>
<protein>
    <recommendedName>
        <fullName evidence="6">TM7S3/TM198-like domain-containing protein</fullName>
    </recommendedName>
</protein>
<dbReference type="AlphaFoldDB" id="A0A9P4IAL2"/>
<evidence type="ECO:0000256" key="4">
    <source>
        <dbReference type="ARBA" id="ARBA00023136"/>
    </source>
</evidence>
<evidence type="ECO:0000313" key="8">
    <source>
        <dbReference type="Proteomes" id="UP000799772"/>
    </source>
</evidence>
<gene>
    <name evidence="7" type="ORF">NA57DRAFT_45142</name>
</gene>
<feature type="transmembrane region" description="Helical" evidence="5">
    <location>
        <begin position="99"/>
        <end position="117"/>
    </location>
</feature>
<reference evidence="7" key="1">
    <citation type="journal article" date="2020" name="Stud. Mycol.">
        <title>101 Dothideomycetes genomes: a test case for predicting lifestyles and emergence of pathogens.</title>
        <authorList>
            <person name="Haridas S."/>
            <person name="Albert R."/>
            <person name="Binder M."/>
            <person name="Bloem J."/>
            <person name="Labutti K."/>
            <person name="Salamov A."/>
            <person name="Andreopoulos B."/>
            <person name="Baker S."/>
            <person name="Barry K."/>
            <person name="Bills G."/>
            <person name="Bluhm B."/>
            <person name="Cannon C."/>
            <person name="Castanera R."/>
            <person name="Culley D."/>
            <person name="Daum C."/>
            <person name="Ezra D."/>
            <person name="Gonzalez J."/>
            <person name="Henrissat B."/>
            <person name="Kuo A."/>
            <person name="Liang C."/>
            <person name="Lipzen A."/>
            <person name="Lutzoni F."/>
            <person name="Magnuson J."/>
            <person name="Mondo S."/>
            <person name="Nolan M."/>
            <person name="Ohm R."/>
            <person name="Pangilinan J."/>
            <person name="Park H.-J."/>
            <person name="Ramirez L."/>
            <person name="Alfaro M."/>
            <person name="Sun H."/>
            <person name="Tritt A."/>
            <person name="Yoshinaga Y."/>
            <person name="Zwiers L.-H."/>
            <person name="Turgeon B."/>
            <person name="Goodwin S."/>
            <person name="Spatafora J."/>
            <person name="Crous P."/>
            <person name="Grigoriev I."/>
        </authorList>
    </citation>
    <scope>NUCLEOTIDE SEQUENCE</scope>
    <source>
        <strain evidence="7">CBS 133067</strain>
    </source>
</reference>
<keyword evidence="8" id="KW-1185">Reference proteome</keyword>
<feature type="transmembrane region" description="Helical" evidence="5">
    <location>
        <begin position="177"/>
        <end position="196"/>
    </location>
</feature>
<organism evidence="7 8">
    <name type="scientific">Rhizodiscina lignyota</name>
    <dbReference type="NCBI Taxonomy" id="1504668"/>
    <lineage>
        <taxon>Eukaryota</taxon>
        <taxon>Fungi</taxon>
        <taxon>Dikarya</taxon>
        <taxon>Ascomycota</taxon>
        <taxon>Pezizomycotina</taxon>
        <taxon>Dothideomycetes</taxon>
        <taxon>Pleosporomycetidae</taxon>
        <taxon>Aulographales</taxon>
        <taxon>Rhizodiscinaceae</taxon>
        <taxon>Rhizodiscina</taxon>
    </lineage>
</organism>
<feature type="domain" description="TM7S3/TM198-like" evidence="6">
    <location>
        <begin position="45"/>
        <end position="234"/>
    </location>
</feature>
<keyword evidence="4 5" id="KW-0472">Membrane</keyword>
<dbReference type="OrthoDB" id="102260at2759"/>
<dbReference type="GO" id="GO:0016020">
    <property type="term" value="C:membrane"/>
    <property type="evidence" value="ECO:0007669"/>
    <property type="project" value="UniProtKB-SubCell"/>
</dbReference>
<dbReference type="PANTHER" id="PTHR39469">
    <property type="entry name" value="CHROMOSOME 1, WHOLE GENOME SHOTGUN SEQUENCE"/>
    <property type="match status" value="1"/>
</dbReference>